<dbReference type="InterPro" id="IPR001763">
    <property type="entry name" value="Rhodanese-like_dom"/>
</dbReference>
<dbReference type="PANTHER" id="PTHR34209:SF1">
    <property type="entry name" value="CALCIUM SENSING RECEPTOR, CHLOROPLASTIC"/>
    <property type="match status" value="1"/>
</dbReference>
<sequence length="391" mass="41473">MAMKMAITASTTPTNHSPPSSHRDRSASKSQFRPISVALPASTTLSLLALFSPPYEARALNKDQIVSSLTEVEKTMSQVQEAGSSFLDITQKVIDSAANVLKPGVDAALPIVKQAGEEALKVASPTISEASKKAIQALQGSGIDTEPVLSAAKTVVGAAQQTGKVIEGAKPIASSTVETISAADPLVIVEIAGVLGLAYLLFPPIWSAISFGFRGYKGEISPAQTLDLISSRDYFLIDIRSEKDKDKAGIPRLPSTAKNKMIPIPLEELPSKLRGIVRNVKKLESELTAIKISYLKKLNRGSNIVILGSYADSEKAVAKALTSLGFKNSWIVTDGFSGSKGWLQSRLGTDSYKFSFAEVLLPSRVIPAATKRFGTTSLTSTSGQKLLPGAD</sequence>
<dbReference type="RefSeq" id="XP_022137642.1">
    <property type="nucleotide sequence ID" value="XM_022281950.1"/>
</dbReference>
<proteinExistence type="predicted"/>
<feature type="domain" description="Rhodanese" evidence="2">
    <location>
        <begin position="230"/>
        <end position="351"/>
    </location>
</feature>
<gene>
    <name evidence="4" type="primary">LOC111009037</name>
</gene>
<reference evidence="4" key="1">
    <citation type="submission" date="2025-08" db="UniProtKB">
        <authorList>
            <consortium name="RefSeq"/>
        </authorList>
    </citation>
    <scope>IDENTIFICATION</scope>
    <source>
        <strain evidence="4">OHB3-1</strain>
    </source>
</reference>
<keyword evidence="3" id="KW-1185">Reference proteome</keyword>
<dbReference type="InterPro" id="IPR036873">
    <property type="entry name" value="Rhodanese-like_dom_sf"/>
</dbReference>
<dbReference type="GeneID" id="111009037"/>
<dbReference type="AlphaFoldDB" id="A0A6J1C8U4"/>
<evidence type="ECO:0000256" key="1">
    <source>
        <dbReference type="SAM" id="MobiDB-lite"/>
    </source>
</evidence>
<dbReference type="CDD" id="cd00158">
    <property type="entry name" value="RHOD"/>
    <property type="match status" value="1"/>
</dbReference>
<keyword evidence="4" id="KW-0675">Receptor</keyword>
<dbReference type="PROSITE" id="PS50206">
    <property type="entry name" value="RHODANESE_3"/>
    <property type="match status" value="1"/>
</dbReference>
<dbReference type="Gene3D" id="3.40.250.10">
    <property type="entry name" value="Rhodanese-like domain"/>
    <property type="match status" value="1"/>
</dbReference>
<evidence type="ECO:0000313" key="3">
    <source>
        <dbReference type="Proteomes" id="UP000504603"/>
    </source>
</evidence>
<name>A0A6J1C8U4_MOMCH</name>
<feature type="region of interest" description="Disordered" evidence="1">
    <location>
        <begin position="1"/>
        <end position="31"/>
    </location>
</feature>
<dbReference type="Proteomes" id="UP000504603">
    <property type="component" value="Unplaced"/>
</dbReference>
<dbReference type="KEGG" id="mcha:111009037"/>
<dbReference type="GO" id="GO:0009704">
    <property type="term" value="P:de-etiolation"/>
    <property type="evidence" value="ECO:0007669"/>
    <property type="project" value="InterPro"/>
</dbReference>
<evidence type="ECO:0000259" key="2">
    <source>
        <dbReference type="PROSITE" id="PS50206"/>
    </source>
</evidence>
<dbReference type="SUPFAM" id="SSF52821">
    <property type="entry name" value="Rhodanese/Cell cycle control phosphatase"/>
    <property type="match status" value="1"/>
</dbReference>
<dbReference type="GO" id="GO:0090333">
    <property type="term" value="P:regulation of stomatal closure"/>
    <property type="evidence" value="ECO:0007669"/>
    <property type="project" value="InterPro"/>
</dbReference>
<dbReference type="GO" id="GO:0071277">
    <property type="term" value="P:cellular response to calcium ion"/>
    <property type="evidence" value="ECO:0007669"/>
    <property type="project" value="InterPro"/>
</dbReference>
<protein>
    <submittedName>
        <fullName evidence="4">Calcium sensing receptor, chloroplastic</fullName>
    </submittedName>
</protein>
<dbReference type="OrthoDB" id="2015023at2759"/>
<evidence type="ECO:0000313" key="4">
    <source>
        <dbReference type="RefSeq" id="XP_022137642.1"/>
    </source>
</evidence>
<feature type="compositionally biased region" description="Low complexity" evidence="1">
    <location>
        <begin position="8"/>
        <end position="20"/>
    </location>
</feature>
<accession>A0A6J1C8U4</accession>
<dbReference type="PANTHER" id="PTHR34209">
    <property type="entry name" value="RHODANESE/CELL CYCLE CONTROL PHOSPHATASE SUPERFAMILY PROTEIN"/>
    <property type="match status" value="1"/>
</dbReference>
<organism evidence="3 4">
    <name type="scientific">Momordica charantia</name>
    <name type="common">Bitter gourd</name>
    <name type="synonym">Balsam pear</name>
    <dbReference type="NCBI Taxonomy" id="3673"/>
    <lineage>
        <taxon>Eukaryota</taxon>
        <taxon>Viridiplantae</taxon>
        <taxon>Streptophyta</taxon>
        <taxon>Embryophyta</taxon>
        <taxon>Tracheophyta</taxon>
        <taxon>Spermatophyta</taxon>
        <taxon>Magnoliopsida</taxon>
        <taxon>eudicotyledons</taxon>
        <taxon>Gunneridae</taxon>
        <taxon>Pentapetalae</taxon>
        <taxon>rosids</taxon>
        <taxon>fabids</taxon>
        <taxon>Cucurbitales</taxon>
        <taxon>Cucurbitaceae</taxon>
        <taxon>Momordiceae</taxon>
        <taxon>Momordica</taxon>
    </lineage>
</organism>
<dbReference type="InterPro" id="IPR044690">
    <property type="entry name" value="CAS_plant"/>
</dbReference>